<feature type="domain" description="COPA/B TPR" evidence="2">
    <location>
        <begin position="2"/>
        <end position="37"/>
    </location>
</feature>
<sequence length="114" mass="12836">MDTCLELLISTGRLPEAAFLARTYLPSQVSRVVKLWKESLSKVNQKAADSLADPTEYENLFPGLKEAFMGEQFMKQKDSALRPGSQYRHVTPNEERNVLEEAKGFESPEDVSAE</sequence>
<evidence type="ECO:0000259" key="2">
    <source>
        <dbReference type="Pfam" id="PF23953"/>
    </source>
</evidence>
<feature type="compositionally biased region" description="Basic and acidic residues" evidence="1">
    <location>
        <begin position="91"/>
        <end position="106"/>
    </location>
</feature>
<dbReference type="AlphaFoldDB" id="A0A8J6E2V1"/>
<dbReference type="Proteomes" id="UP000770717">
    <property type="component" value="Unassembled WGS sequence"/>
</dbReference>
<keyword evidence="4" id="KW-1185">Reference proteome</keyword>
<dbReference type="OrthoDB" id="2150324at2759"/>
<evidence type="ECO:0000313" key="3">
    <source>
        <dbReference type="EMBL" id="KAG9460555.1"/>
    </source>
</evidence>
<comment type="caution">
    <text evidence="3">The sequence shown here is derived from an EMBL/GenBank/DDBJ whole genome shotgun (WGS) entry which is preliminary data.</text>
</comment>
<dbReference type="Pfam" id="PF23953">
    <property type="entry name" value="TPR_COPA_B"/>
    <property type="match status" value="1"/>
</dbReference>
<feature type="non-terminal residue" evidence="3">
    <location>
        <position position="114"/>
    </location>
</feature>
<evidence type="ECO:0000256" key="1">
    <source>
        <dbReference type="SAM" id="MobiDB-lite"/>
    </source>
</evidence>
<evidence type="ECO:0000313" key="4">
    <source>
        <dbReference type="Proteomes" id="UP000770717"/>
    </source>
</evidence>
<gene>
    <name evidence="3" type="ORF">GDO78_021032</name>
</gene>
<protein>
    <recommendedName>
        <fullName evidence="2">COPA/B TPR domain-containing protein</fullName>
    </recommendedName>
</protein>
<proteinExistence type="predicted"/>
<dbReference type="Gene3D" id="1.25.40.470">
    <property type="match status" value="1"/>
</dbReference>
<accession>A0A8J6E2V1</accession>
<dbReference type="InterPro" id="IPR056176">
    <property type="entry name" value="TPR_COPA_B"/>
</dbReference>
<feature type="region of interest" description="Disordered" evidence="1">
    <location>
        <begin position="77"/>
        <end position="114"/>
    </location>
</feature>
<name>A0A8J6E2V1_ELECQ</name>
<dbReference type="EMBL" id="WNTK01058398">
    <property type="protein sequence ID" value="KAG9460555.1"/>
    <property type="molecule type" value="Genomic_DNA"/>
</dbReference>
<reference evidence="3" key="1">
    <citation type="thesis" date="2020" institute="ProQuest LLC" country="789 East Eisenhower Parkway, Ann Arbor, MI, USA">
        <title>Comparative Genomics and Chromosome Evolution.</title>
        <authorList>
            <person name="Mudd A.B."/>
        </authorList>
    </citation>
    <scope>NUCLEOTIDE SEQUENCE</scope>
    <source>
        <strain evidence="3">HN-11 Male</strain>
        <tissue evidence="3">Kidney and liver</tissue>
    </source>
</reference>
<organism evidence="3 4">
    <name type="scientific">Eleutherodactylus coqui</name>
    <name type="common">Puerto Rican coqui</name>
    <dbReference type="NCBI Taxonomy" id="57060"/>
    <lineage>
        <taxon>Eukaryota</taxon>
        <taxon>Metazoa</taxon>
        <taxon>Chordata</taxon>
        <taxon>Craniata</taxon>
        <taxon>Vertebrata</taxon>
        <taxon>Euteleostomi</taxon>
        <taxon>Amphibia</taxon>
        <taxon>Batrachia</taxon>
        <taxon>Anura</taxon>
        <taxon>Neobatrachia</taxon>
        <taxon>Hyloidea</taxon>
        <taxon>Eleutherodactylidae</taxon>
        <taxon>Eleutherodactylinae</taxon>
        <taxon>Eleutherodactylus</taxon>
        <taxon>Eleutherodactylus</taxon>
    </lineage>
</organism>